<dbReference type="RefSeq" id="WP_279298448.1">
    <property type="nucleotide sequence ID" value="NZ_JAOTIF010000017.1"/>
</dbReference>
<evidence type="ECO:0000259" key="10">
    <source>
        <dbReference type="SMART" id="SM00382"/>
    </source>
</evidence>
<dbReference type="Pfam" id="PF05496">
    <property type="entry name" value="RuvB_N"/>
    <property type="match status" value="1"/>
</dbReference>
<feature type="binding site" evidence="9">
    <location>
        <position position="185"/>
    </location>
    <ligand>
        <name>ATP</name>
        <dbReference type="ChEBI" id="CHEBI:30616"/>
    </ligand>
</feature>
<evidence type="ECO:0000256" key="9">
    <source>
        <dbReference type="HAMAP-Rule" id="MF_00016"/>
    </source>
</evidence>
<feature type="binding site" evidence="9">
    <location>
        <position position="70"/>
    </location>
    <ligand>
        <name>Mg(2+)</name>
        <dbReference type="ChEBI" id="CHEBI:18420"/>
    </ligand>
</feature>
<dbReference type="NCBIfam" id="TIGR00635">
    <property type="entry name" value="ruvB"/>
    <property type="match status" value="1"/>
</dbReference>
<dbReference type="GO" id="GO:0009378">
    <property type="term" value="F:four-way junction helicase activity"/>
    <property type="evidence" value="ECO:0007669"/>
    <property type="project" value="InterPro"/>
</dbReference>
<dbReference type="InterPro" id="IPR036390">
    <property type="entry name" value="WH_DNA-bd_sf"/>
</dbReference>
<evidence type="ECO:0000256" key="5">
    <source>
        <dbReference type="ARBA" id="ARBA00022840"/>
    </source>
</evidence>
<dbReference type="GO" id="GO:0000400">
    <property type="term" value="F:four-way junction DNA binding"/>
    <property type="evidence" value="ECO:0007669"/>
    <property type="project" value="UniProtKB-UniRule"/>
</dbReference>
<dbReference type="SUPFAM" id="SSF52540">
    <property type="entry name" value="P-loop containing nucleoside triphosphate hydrolases"/>
    <property type="match status" value="1"/>
</dbReference>
<evidence type="ECO:0000256" key="3">
    <source>
        <dbReference type="ARBA" id="ARBA00022763"/>
    </source>
</evidence>
<accession>A0A9X2XPI9</accession>
<evidence type="ECO:0000256" key="1">
    <source>
        <dbReference type="ARBA" id="ARBA00022490"/>
    </source>
</evidence>
<organism evidence="11 12">
    <name type="scientific">Paraflavisolibacter caeni</name>
    <dbReference type="NCBI Taxonomy" id="2982496"/>
    <lineage>
        <taxon>Bacteria</taxon>
        <taxon>Pseudomonadati</taxon>
        <taxon>Bacteroidota</taxon>
        <taxon>Chitinophagia</taxon>
        <taxon>Chitinophagales</taxon>
        <taxon>Chitinophagaceae</taxon>
        <taxon>Paraflavisolibacter</taxon>
    </lineage>
</organism>
<dbReference type="InterPro" id="IPR004605">
    <property type="entry name" value="DNA_helicase_Holl-junc_RuvB"/>
</dbReference>
<dbReference type="GO" id="GO:0048476">
    <property type="term" value="C:Holliday junction resolvase complex"/>
    <property type="evidence" value="ECO:0007669"/>
    <property type="project" value="UniProtKB-UniRule"/>
</dbReference>
<dbReference type="CDD" id="cd00009">
    <property type="entry name" value="AAA"/>
    <property type="match status" value="1"/>
</dbReference>
<evidence type="ECO:0000256" key="6">
    <source>
        <dbReference type="ARBA" id="ARBA00023125"/>
    </source>
</evidence>
<proteinExistence type="inferred from homology"/>
<reference evidence="11" key="1">
    <citation type="submission" date="2022-09" db="EMBL/GenBank/DDBJ databases">
        <authorList>
            <person name="Yuan C."/>
            <person name="Ke Z."/>
        </authorList>
    </citation>
    <scope>NUCLEOTIDE SEQUENCE</scope>
    <source>
        <strain evidence="11">LB-8</strain>
    </source>
</reference>
<keyword evidence="5 9" id="KW-0067">ATP-binding</keyword>
<comment type="subcellular location">
    <subcellularLocation>
        <location evidence="9">Cytoplasm</location>
    </subcellularLocation>
</comment>
<feature type="binding site" evidence="9">
    <location>
        <position position="25"/>
    </location>
    <ligand>
        <name>ATP</name>
        <dbReference type="ChEBI" id="CHEBI:30616"/>
    </ligand>
</feature>
<keyword evidence="7 9" id="KW-0233">DNA recombination</keyword>
<feature type="binding site" evidence="9">
    <location>
        <position position="222"/>
    </location>
    <ligand>
        <name>ATP</name>
        <dbReference type="ChEBI" id="CHEBI:30616"/>
    </ligand>
</feature>
<comment type="subunit">
    <text evidence="9">Homohexamer. Forms an RuvA(8)-RuvB(12)-Holliday junction (HJ) complex. HJ DNA is sandwiched between 2 RuvA tetramers; dsDNA enters through RuvA and exits via RuvB. An RuvB hexamer assembles on each DNA strand where it exits the tetramer. Each RuvB hexamer is contacted by two RuvA subunits (via domain III) on 2 adjacent RuvB subunits; this complex drives branch migration. In the full resolvosome a probable DNA-RuvA(4)-RuvB(12)-RuvC(2) complex forms which resolves the HJ.</text>
</comment>
<dbReference type="InterPro" id="IPR003593">
    <property type="entry name" value="AAA+_ATPase"/>
</dbReference>
<feature type="binding site" evidence="9">
    <location>
        <position position="175"/>
    </location>
    <ligand>
        <name>ATP</name>
        <dbReference type="ChEBI" id="CHEBI:30616"/>
    </ligand>
</feature>
<dbReference type="PANTHER" id="PTHR42848:SF1">
    <property type="entry name" value="HOLLIDAY JUNCTION BRANCH MIGRATION COMPLEX SUBUNIT RUVB"/>
    <property type="match status" value="1"/>
</dbReference>
<dbReference type="NCBIfam" id="NF000868">
    <property type="entry name" value="PRK00080.1"/>
    <property type="match status" value="1"/>
</dbReference>
<name>A0A9X2XPI9_9BACT</name>
<dbReference type="InterPro" id="IPR036388">
    <property type="entry name" value="WH-like_DNA-bd_sf"/>
</dbReference>
<keyword evidence="1 9" id="KW-0963">Cytoplasm</keyword>
<dbReference type="Gene3D" id="1.10.10.10">
    <property type="entry name" value="Winged helix-like DNA-binding domain superfamily/Winged helix DNA-binding domain"/>
    <property type="match status" value="1"/>
</dbReference>
<keyword evidence="3 9" id="KW-0227">DNA damage</keyword>
<evidence type="ECO:0000256" key="2">
    <source>
        <dbReference type="ARBA" id="ARBA00022741"/>
    </source>
</evidence>
<evidence type="ECO:0000313" key="11">
    <source>
        <dbReference type="EMBL" id="MCU7551009.1"/>
    </source>
</evidence>
<dbReference type="GO" id="GO:0005524">
    <property type="term" value="F:ATP binding"/>
    <property type="evidence" value="ECO:0007669"/>
    <property type="project" value="UniProtKB-UniRule"/>
</dbReference>
<feature type="binding site" evidence="9">
    <location>
        <begin position="132"/>
        <end position="134"/>
    </location>
    <ligand>
        <name>ATP</name>
        <dbReference type="ChEBI" id="CHEBI:30616"/>
    </ligand>
</feature>
<sequence length="345" mass="37816">MANPNLNNQTEGLTSADKEFENNIRPKEINEFSGQQQIIDNLIIFIRAAKLRGEALDHVLFHGPPGLGKTTLSRIVANELGVNIKETSGPVIEKPGDLAGLLTSLGPKDVLFIDEIHRLSTVVEEYLYSAMEDYRIDIMIDSGPSARSIQINLSPFTLIGATTRSGLLTAPLLSRFAIKSRLEYYDAQTLQKIILRSADILKASISSEAAGEIARRSRGTPRIANGLLRRVRDFAQVLNDNQIDLGITQHSLKALNVDSHGLDEMDNRILSAIIEKFKGGPVGITTIATAVSEEPGTLEEVYEPFLIQEGFIKRTPRGREVTDKAYQHLGKTPPTLGATGTLFSM</sequence>
<dbReference type="GO" id="GO:0006281">
    <property type="term" value="P:DNA repair"/>
    <property type="evidence" value="ECO:0007669"/>
    <property type="project" value="UniProtKB-UniRule"/>
</dbReference>
<dbReference type="GO" id="GO:0016787">
    <property type="term" value="F:hydrolase activity"/>
    <property type="evidence" value="ECO:0007669"/>
    <property type="project" value="UniProtKB-KW"/>
</dbReference>
<evidence type="ECO:0000256" key="7">
    <source>
        <dbReference type="ARBA" id="ARBA00023172"/>
    </source>
</evidence>
<dbReference type="InterPro" id="IPR041445">
    <property type="entry name" value="AAA_lid_4"/>
</dbReference>
<dbReference type="Pfam" id="PF05491">
    <property type="entry name" value="WHD_RuvB"/>
    <property type="match status" value="1"/>
</dbReference>
<keyword evidence="11" id="KW-0347">Helicase</keyword>
<keyword evidence="6 9" id="KW-0238">DNA-binding</keyword>
<dbReference type="EMBL" id="JAOTIF010000017">
    <property type="protein sequence ID" value="MCU7551009.1"/>
    <property type="molecule type" value="Genomic_DNA"/>
</dbReference>
<feature type="binding site" evidence="9">
    <location>
        <position position="71"/>
    </location>
    <ligand>
        <name>ATP</name>
        <dbReference type="ChEBI" id="CHEBI:30616"/>
    </ligand>
</feature>
<dbReference type="InterPro" id="IPR027417">
    <property type="entry name" value="P-loop_NTPase"/>
</dbReference>
<dbReference type="HAMAP" id="MF_00016">
    <property type="entry name" value="DNA_HJ_migration_RuvB"/>
    <property type="match status" value="1"/>
</dbReference>
<evidence type="ECO:0000256" key="4">
    <source>
        <dbReference type="ARBA" id="ARBA00022801"/>
    </source>
</evidence>
<dbReference type="Proteomes" id="UP001155483">
    <property type="component" value="Unassembled WGS sequence"/>
</dbReference>
<comment type="domain">
    <text evidence="9">Has 3 domains, the large (RuvB-L) and small ATPase (RuvB-S) domains and the C-terminal head (RuvB-H) domain. The head domain binds DNA, while the ATPase domains jointly bind ATP, ADP or are empty depending on the state of the subunit in the translocation cycle. During a single DNA translocation step the structure of each domain remains the same, but their relative positions change.</text>
</comment>
<protein>
    <recommendedName>
        <fullName evidence="9">Holliday junction branch migration complex subunit RuvB</fullName>
        <ecNumber evidence="9">3.6.4.-</ecNumber>
    </recommendedName>
</protein>
<dbReference type="SUPFAM" id="SSF46785">
    <property type="entry name" value="Winged helix' DNA-binding domain"/>
    <property type="match status" value="1"/>
</dbReference>
<feature type="region of interest" description="Head domain (RuvB-H)" evidence="9">
    <location>
        <begin position="259"/>
        <end position="345"/>
    </location>
</feature>
<evidence type="ECO:0000256" key="8">
    <source>
        <dbReference type="ARBA" id="ARBA00023204"/>
    </source>
</evidence>
<dbReference type="PANTHER" id="PTHR42848">
    <property type="match status" value="1"/>
</dbReference>
<keyword evidence="8 9" id="KW-0234">DNA repair</keyword>
<dbReference type="SMART" id="SM00382">
    <property type="entry name" value="AAA"/>
    <property type="match status" value="1"/>
</dbReference>
<dbReference type="Gene3D" id="3.40.50.300">
    <property type="entry name" value="P-loop containing nucleotide triphosphate hydrolases"/>
    <property type="match status" value="1"/>
</dbReference>
<feature type="region of interest" description="Small ATPAse domain (RuvB-S)" evidence="9">
    <location>
        <begin position="186"/>
        <end position="256"/>
    </location>
</feature>
<dbReference type="EC" id="3.6.4.-" evidence="9"/>
<reference evidence="11" key="2">
    <citation type="submission" date="2023-04" db="EMBL/GenBank/DDBJ databases">
        <title>Paracnuella aquatica gen. nov., sp. nov., a member of the family Chitinophagaceae isolated from a hot spring.</title>
        <authorList>
            <person name="Wang C."/>
        </authorList>
    </citation>
    <scope>NUCLEOTIDE SEQUENCE</scope>
    <source>
        <strain evidence="11">LB-8</strain>
    </source>
</reference>
<comment type="catalytic activity">
    <reaction evidence="9">
        <text>ATP + H2O = ADP + phosphate + H(+)</text>
        <dbReference type="Rhea" id="RHEA:13065"/>
        <dbReference type="ChEBI" id="CHEBI:15377"/>
        <dbReference type="ChEBI" id="CHEBI:15378"/>
        <dbReference type="ChEBI" id="CHEBI:30616"/>
        <dbReference type="ChEBI" id="CHEBI:43474"/>
        <dbReference type="ChEBI" id="CHEBI:456216"/>
    </reaction>
</comment>
<feature type="domain" description="AAA+ ATPase" evidence="10">
    <location>
        <begin position="55"/>
        <end position="186"/>
    </location>
</feature>
<keyword evidence="12" id="KW-1185">Reference proteome</keyword>
<keyword evidence="4 9" id="KW-0378">Hydrolase</keyword>
<dbReference type="InterPro" id="IPR008823">
    <property type="entry name" value="RuvB_wg_C"/>
</dbReference>
<dbReference type="Pfam" id="PF17864">
    <property type="entry name" value="AAA_lid_4"/>
    <property type="match status" value="1"/>
</dbReference>
<feature type="binding site" evidence="9">
    <location>
        <position position="24"/>
    </location>
    <ligand>
        <name>ATP</name>
        <dbReference type="ChEBI" id="CHEBI:30616"/>
    </ligand>
</feature>
<dbReference type="GO" id="GO:0006310">
    <property type="term" value="P:DNA recombination"/>
    <property type="evidence" value="ECO:0007669"/>
    <property type="project" value="UniProtKB-UniRule"/>
</dbReference>
<comment type="function">
    <text evidence="9">The RuvA-RuvB-RuvC complex processes Holliday junction (HJ) DNA during genetic recombination and DNA repair, while the RuvA-RuvB complex plays an important role in the rescue of blocked DNA replication forks via replication fork reversal (RFR). RuvA specifically binds to HJ cruciform DNA, conferring on it an open structure. The RuvB hexamer acts as an ATP-dependent pump, pulling dsDNA into and through the RuvAB complex. RuvB forms 2 homohexamers on either side of HJ DNA bound by 1 or 2 RuvA tetramers; 4 subunits per hexamer contact DNA at a time. Coordinated motions by a converter formed by DNA-disengaged RuvB subunits stimulates ATP hydrolysis and nucleotide exchange. Immobilization of the converter enables RuvB to convert the ATP-contained energy into a lever motion, pulling 2 nucleotides of DNA out of the RuvA tetramer per ATP hydrolyzed, thus driving DNA branch migration. The RuvB motors rotate together with the DNA substrate, which together with the progressing nucleotide cycle form the mechanistic basis for DNA recombination by continuous HJ branch migration. Branch migration allows RuvC to scan DNA until it finds its consensus sequence, where it cleaves and resolves cruciform DNA.</text>
</comment>
<feature type="binding site" evidence="9">
    <location>
        <position position="69"/>
    </location>
    <ligand>
        <name>ATP</name>
        <dbReference type="ChEBI" id="CHEBI:30616"/>
    </ligand>
</feature>
<evidence type="ECO:0000313" key="12">
    <source>
        <dbReference type="Proteomes" id="UP001155483"/>
    </source>
</evidence>
<feature type="binding site" evidence="9">
    <location>
        <position position="70"/>
    </location>
    <ligand>
        <name>ATP</name>
        <dbReference type="ChEBI" id="CHEBI:30616"/>
    </ligand>
</feature>
<gene>
    <name evidence="9 11" type="primary">ruvB</name>
    <name evidence="11" type="ORF">OCK74_17960</name>
</gene>
<comment type="caution">
    <text evidence="11">The sequence shown here is derived from an EMBL/GenBank/DDBJ whole genome shotgun (WGS) entry which is preliminary data.</text>
</comment>
<keyword evidence="2 9" id="KW-0547">Nucleotide-binding</keyword>
<dbReference type="AlphaFoldDB" id="A0A9X2XPI9"/>
<feature type="binding site" evidence="9">
    <location>
        <position position="314"/>
    </location>
    <ligand>
        <name>DNA</name>
        <dbReference type="ChEBI" id="CHEBI:16991"/>
    </ligand>
</feature>
<dbReference type="Gene3D" id="1.10.8.60">
    <property type="match status" value="1"/>
</dbReference>
<feature type="binding site" evidence="9">
    <location>
        <position position="319"/>
    </location>
    <ligand>
        <name>DNA</name>
        <dbReference type="ChEBI" id="CHEBI:16991"/>
    </ligand>
</feature>
<dbReference type="InterPro" id="IPR008824">
    <property type="entry name" value="RuvB-like_N"/>
</dbReference>
<feature type="binding site" evidence="9">
    <location>
        <position position="66"/>
    </location>
    <ligand>
        <name>ATP</name>
        <dbReference type="ChEBI" id="CHEBI:30616"/>
    </ligand>
</feature>
<dbReference type="GO" id="GO:0005737">
    <property type="term" value="C:cytoplasm"/>
    <property type="evidence" value="ECO:0007669"/>
    <property type="project" value="UniProtKB-SubCell"/>
</dbReference>
<comment type="similarity">
    <text evidence="9">Belongs to the RuvB family.</text>
</comment>
<comment type="caution">
    <text evidence="9">Lacks conserved residue(s) required for the propagation of feature annotation.</text>
</comment>